<feature type="domain" description="Amino acid transporter transmembrane" evidence="16">
    <location>
        <begin position="216"/>
        <end position="459"/>
    </location>
</feature>
<evidence type="ECO:0000256" key="8">
    <source>
        <dbReference type="ARBA" id="ARBA00022989"/>
    </source>
</evidence>
<evidence type="ECO:0000256" key="7">
    <source>
        <dbReference type="ARBA" id="ARBA00022970"/>
    </source>
</evidence>
<evidence type="ECO:0000256" key="5">
    <source>
        <dbReference type="ARBA" id="ARBA00022723"/>
    </source>
</evidence>
<dbReference type="PANTHER" id="PTHR22950">
    <property type="entry name" value="AMINO ACID TRANSPORTER"/>
    <property type="match status" value="1"/>
</dbReference>
<name>A0A0N4UY96_ENTVE</name>
<reference evidence="17 18" key="2">
    <citation type="submission" date="2018-10" db="EMBL/GenBank/DDBJ databases">
        <authorList>
            <consortium name="Pathogen Informatics"/>
        </authorList>
    </citation>
    <scope>NUCLEOTIDE SEQUENCE [LARGE SCALE GENOMIC DNA]</scope>
</reference>
<sequence length="491" mass="54961">MSIRYRLFSRLDQGTGSLRMPDHVVPPVFFSVLPFDDFKRESGKQGSFVTVFSIWNTMMGTSLLAMPWAMEQAGFALGSFLILAVGALSLYTAYRVVQSPSGLTLGVDSAAADLPDVCRYFWGTYGTFLATTFSIIVLLGSCVVYWVIMSNFLFYTGNVIHEALQPNSTIVPIMMNKTFKCDIYCPDEVSLREELDTVGKYVSTLLSEVARPNTFTFDSLWTLRGTVPIYLAFFVLPLLNFKSPTFFTKFNVLGTVSVTFLLIFVISKAVECGINLNFVDVSSEHFSRLFNWRFPALTGTLALSYFIHNAILTILRNQANPANNARDLSLGYFLAATCYIIVGVVFFSAFPTRRSCISDNFLNNFGSGDVLSVVARVFILFQMLTVLPLLMYLIRVQFFFAVIGQIFGYVLLLNCCSLSLFVSIAIFYPHVGSILRFVGSFSGLIYVFTLPCAIYLKKRQMRGELRRIDIVVHGGIIILGVLNFLSQFLLL</sequence>
<dbReference type="EMBL" id="UXUI01007343">
    <property type="protein sequence ID" value="VDD87107.1"/>
    <property type="molecule type" value="Genomic_DNA"/>
</dbReference>
<feature type="transmembrane region" description="Helical" evidence="15">
    <location>
        <begin position="434"/>
        <end position="456"/>
    </location>
</feature>
<feature type="transmembrane region" description="Helical" evidence="15">
    <location>
        <begin position="406"/>
        <end position="428"/>
    </location>
</feature>
<dbReference type="STRING" id="51028.A0A0N4UY96"/>
<feature type="transmembrane region" description="Helical" evidence="15">
    <location>
        <begin position="75"/>
        <end position="94"/>
    </location>
</feature>
<proteinExistence type="inferred from homology"/>
<dbReference type="GO" id="GO:0031902">
    <property type="term" value="C:late endosome membrane"/>
    <property type="evidence" value="ECO:0007669"/>
    <property type="project" value="UniProtKB-SubCell"/>
</dbReference>
<dbReference type="GO" id="GO:0005765">
    <property type="term" value="C:lysosomal membrane"/>
    <property type="evidence" value="ECO:0007669"/>
    <property type="project" value="UniProtKB-SubCell"/>
</dbReference>
<evidence type="ECO:0000256" key="4">
    <source>
        <dbReference type="ARBA" id="ARBA00022692"/>
    </source>
</evidence>
<feature type="transmembrane region" description="Helical" evidence="15">
    <location>
        <begin position="290"/>
        <end position="307"/>
    </location>
</feature>
<evidence type="ECO:0000256" key="9">
    <source>
        <dbReference type="ARBA" id="ARBA00023053"/>
    </source>
</evidence>
<evidence type="ECO:0000256" key="10">
    <source>
        <dbReference type="ARBA" id="ARBA00023136"/>
    </source>
</evidence>
<evidence type="ECO:0000256" key="11">
    <source>
        <dbReference type="ARBA" id="ARBA00023157"/>
    </source>
</evidence>
<keyword evidence="7" id="KW-0029">Amino-acid transport</keyword>
<feature type="transmembrane region" description="Helical" evidence="15">
    <location>
        <begin position="370"/>
        <end position="394"/>
    </location>
</feature>
<comment type="similarity">
    <text evidence="14">Belongs to the amino acid/polyamine transporter 2 family. SLC38A9 subfamily.</text>
</comment>
<dbReference type="GO" id="GO:0015179">
    <property type="term" value="F:L-amino acid transmembrane transporter activity"/>
    <property type="evidence" value="ECO:0007669"/>
    <property type="project" value="TreeGrafter"/>
</dbReference>
<keyword evidence="12" id="KW-0325">Glycoprotein</keyword>
<dbReference type="Pfam" id="PF01490">
    <property type="entry name" value="Aa_trans"/>
    <property type="match status" value="2"/>
</dbReference>
<evidence type="ECO:0000256" key="13">
    <source>
        <dbReference type="ARBA" id="ARBA00023228"/>
    </source>
</evidence>
<feature type="transmembrane region" description="Helical" evidence="15">
    <location>
        <begin position="221"/>
        <end position="239"/>
    </location>
</feature>
<keyword evidence="4 15" id="KW-0812">Transmembrane</keyword>
<evidence type="ECO:0000256" key="2">
    <source>
        <dbReference type="ARBA" id="ARBA00004155"/>
    </source>
</evidence>
<dbReference type="InterPro" id="IPR013057">
    <property type="entry name" value="AA_transpt_TM"/>
</dbReference>
<dbReference type="Proteomes" id="UP000274131">
    <property type="component" value="Unassembled WGS sequence"/>
</dbReference>
<keyword evidence="3" id="KW-0813">Transport</keyword>
<dbReference type="WBParaSite" id="EVEC_0000254201-mRNA-1">
    <property type="protein sequence ID" value="EVEC_0000254201-mRNA-1"/>
    <property type="gene ID" value="EVEC_0000254201"/>
</dbReference>
<keyword evidence="5" id="KW-0479">Metal-binding</keyword>
<evidence type="ECO:0000256" key="3">
    <source>
        <dbReference type="ARBA" id="ARBA00022448"/>
    </source>
</evidence>
<feature type="transmembrane region" description="Helical" evidence="15">
    <location>
        <begin position="48"/>
        <end position="69"/>
    </location>
</feature>
<evidence type="ECO:0000256" key="1">
    <source>
        <dbReference type="ARBA" id="ARBA00004107"/>
    </source>
</evidence>
<feature type="domain" description="Amino acid transporter transmembrane" evidence="16">
    <location>
        <begin position="49"/>
        <end position="155"/>
    </location>
</feature>
<comment type="subcellular location">
    <subcellularLocation>
        <location evidence="1">Late endosome membrane</location>
        <topology evidence="1">Multi-pass membrane protein</topology>
    </subcellularLocation>
    <subcellularLocation>
        <location evidence="2">Lysosome membrane</location>
        <topology evidence="2">Multi-pass membrane protein</topology>
    </subcellularLocation>
</comment>
<keyword evidence="8 15" id="KW-1133">Transmembrane helix</keyword>
<evidence type="ECO:0000256" key="15">
    <source>
        <dbReference type="SAM" id="Phobius"/>
    </source>
</evidence>
<protein>
    <submittedName>
        <fullName evidence="19">Aa_trans domain-containing protein</fullName>
    </submittedName>
</protein>
<evidence type="ECO:0000256" key="6">
    <source>
        <dbReference type="ARBA" id="ARBA00022753"/>
    </source>
</evidence>
<keyword evidence="10 15" id="KW-0472">Membrane</keyword>
<feature type="transmembrane region" description="Helical" evidence="15">
    <location>
        <begin position="128"/>
        <end position="148"/>
    </location>
</feature>
<dbReference type="GO" id="GO:0046872">
    <property type="term" value="F:metal ion binding"/>
    <property type="evidence" value="ECO:0007669"/>
    <property type="project" value="UniProtKB-KW"/>
</dbReference>
<reference evidence="19" key="1">
    <citation type="submission" date="2017-02" db="UniProtKB">
        <authorList>
            <consortium name="WormBaseParasite"/>
        </authorList>
    </citation>
    <scope>IDENTIFICATION</scope>
</reference>
<gene>
    <name evidence="17" type="ORF">EVEC_LOCUS2250</name>
</gene>
<evidence type="ECO:0000313" key="19">
    <source>
        <dbReference type="WBParaSite" id="EVEC_0000254201-mRNA-1"/>
    </source>
</evidence>
<accession>A0A0N4UY96</accession>
<keyword evidence="11" id="KW-1015">Disulfide bond</keyword>
<evidence type="ECO:0000256" key="14">
    <source>
        <dbReference type="ARBA" id="ARBA00038442"/>
    </source>
</evidence>
<keyword evidence="18" id="KW-1185">Reference proteome</keyword>
<keyword evidence="6" id="KW-0967">Endosome</keyword>
<evidence type="ECO:0000313" key="18">
    <source>
        <dbReference type="Proteomes" id="UP000274131"/>
    </source>
</evidence>
<evidence type="ECO:0000256" key="12">
    <source>
        <dbReference type="ARBA" id="ARBA00023180"/>
    </source>
</evidence>
<dbReference type="OrthoDB" id="294730at2759"/>
<feature type="transmembrane region" description="Helical" evidence="15">
    <location>
        <begin position="468"/>
        <end position="490"/>
    </location>
</feature>
<evidence type="ECO:0000259" key="16">
    <source>
        <dbReference type="Pfam" id="PF01490"/>
    </source>
</evidence>
<feature type="transmembrane region" description="Helical" evidence="15">
    <location>
        <begin position="328"/>
        <end position="350"/>
    </location>
</feature>
<organism evidence="19">
    <name type="scientific">Enterobius vermicularis</name>
    <name type="common">Human pinworm</name>
    <dbReference type="NCBI Taxonomy" id="51028"/>
    <lineage>
        <taxon>Eukaryota</taxon>
        <taxon>Metazoa</taxon>
        <taxon>Ecdysozoa</taxon>
        <taxon>Nematoda</taxon>
        <taxon>Chromadorea</taxon>
        <taxon>Rhabditida</taxon>
        <taxon>Spirurina</taxon>
        <taxon>Oxyuridomorpha</taxon>
        <taxon>Oxyuroidea</taxon>
        <taxon>Oxyuridae</taxon>
        <taxon>Enterobius</taxon>
    </lineage>
</organism>
<keyword evidence="9" id="KW-0915">Sodium</keyword>
<keyword evidence="13" id="KW-0458">Lysosome</keyword>
<evidence type="ECO:0000313" key="17">
    <source>
        <dbReference type="EMBL" id="VDD87107.1"/>
    </source>
</evidence>
<feature type="transmembrane region" description="Helical" evidence="15">
    <location>
        <begin position="251"/>
        <end position="270"/>
    </location>
</feature>
<dbReference type="PANTHER" id="PTHR22950:SF244">
    <property type="entry name" value="NEUTRAL AMINO ACID TRANSPORTER 9"/>
    <property type="match status" value="1"/>
</dbReference>
<dbReference type="AlphaFoldDB" id="A0A0N4UY96"/>